<dbReference type="NCBIfam" id="TIGR02220">
    <property type="entry name" value="phg_TIGR02220"/>
    <property type="match status" value="1"/>
</dbReference>
<evidence type="ECO:0000313" key="4">
    <source>
        <dbReference type="Proteomes" id="UP000295257"/>
    </source>
</evidence>
<name>A0A4R5NJ85_9LACO</name>
<organism evidence="3 4">
    <name type="scientific">Companilactobacillus farciminis</name>
    <dbReference type="NCBI Taxonomy" id="1612"/>
    <lineage>
        <taxon>Bacteria</taxon>
        <taxon>Bacillati</taxon>
        <taxon>Bacillota</taxon>
        <taxon>Bacilli</taxon>
        <taxon>Lactobacillales</taxon>
        <taxon>Lactobacillaceae</taxon>
        <taxon>Companilactobacillus</taxon>
    </lineage>
</organism>
<comment type="caution">
    <text evidence="3">The sequence shown here is derived from an EMBL/GenBank/DDBJ whole genome shotgun (WGS) entry which is preliminary data.</text>
</comment>
<evidence type="ECO:0000259" key="2">
    <source>
        <dbReference type="Pfam" id="PF09524"/>
    </source>
</evidence>
<gene>
    <name evidence="3" type="ORF">C5L30_000368</name>
</gene>
<sequence length="277" mass="32521">MAEKYQRGFKGIWIPADLWFDKNLKNKNELILYLEIDSLSTKEQACFASNNYLAEFMNLSSGRVSQLISSLEEKGYIKTQKIYSKKNPKQVEKRYMYPVRKLNRGVVNKLKDPTKFSKGGYLENDKGSVLVLDNKKHSNKNIVEQARPTPPYKQVIDYLNQKANKHFRYAETSKKHIRARWNEGYQLDDFKKVIDIKCVDWLVDPKMNEYLRPSTLFGAKFESYLNSKPRKKKNGYQKSRIETATNWDEVKAEEVPENSQELQERLAKMRGRKNATN</sequence>
<dbReference type="SUPFAM" id="SSF46785">
    <property type="entry name" value="Winged helix' DNA-binding domain"/>
    <property type="match status" value="1"/>
</dbReference>
<dbReference type="Gene3D" id="1.10.10.10">
    <property type="entry name" value="Winged helix-like DNA-binding domain superfamily/Winged helix DNA-binding domain"/>
    <property type="match status" value="1"/>
</dbReference>
<feature type="region of interest" description="Disordered" evidence="1">
    <location>
        <begin position="252"/>
        <end position="277"/>
    </location>
</feature>
<dbReference type="InterPro" id="IPR011741">
    <property type="entry name" value="Phg_2220_C"/>
</dbReference>
<evidence type="ECO:0000313" key="3">
    <source>
        <dbReference type="EMBL" id="TDG74652.1"/>
    </source>
</evidence>
<reference evidence="3 4" key="1">
    <citation type="journal article" date="2019" name="Appl. Microbiol. Biotechnol.">
        <title>Uncovering carbohydrate metabolism through a genotype-phenotype association study of 56 lactic acid bacteria genomes.</title>
        <authorList>
            <person name="Buron-Moles G."/>
            <person name="Chailyan A."/>
            <person name="Dolejs I."/>
            <person name="Forster J."/>
            <person name="Miks M.H."/>
        </authorList>
    </citation>
    <scope>NUCLEOTIDE SEQUENCE [LARGE SCALE GENOMIC DNA]</scope>
    <source>
        <strain evidence="3 4">ATCC 29644</strain>
    </source>
</reference>
<feature type="compositionally biased region" description="Basic residues" evidence="1">
    <location>
        <begin position="268"/>
        <end position="277"/>
    </location>
</feature>
<proteinExistence type="predicted"/>
<keyword evidence="4" id="KW-1185">Reference proteome</keyword>
<feature type="domain" description="Phage conserved hypothetical protein C-terminal" evidence="2">
    <location>
        <begin position="155"/>
        <end position="226"/>
    </location>
</feature>
<accession>A0A4R5NJ85</accession>
<dbReference type="AlphaFoldDB" id="A0A4R5NJ85"/>
<dbReference type="Pfam" id="PF13730">
    <property type="entry name" value="HTH_36"/>
    <property type="match status" value="1"/>
</dbReference>
<dbReference type="EMBL" id="PUFN01000004">
    <property type="protein sequence ID" value="TDG74652.1"/>
    <property type="molecule type" value="Genomic_DNA"/>
</dbReference>
<dbReference type="InterPro" id="IPR036388">
    <property type="entry name" value="WH-like_DNA-bd_sf"/>
</dbReference>
<evidence type="ECO:0000256" key="1">
    <source>
        <dbReference type="SAM" id="MobiDB-lite"/>
    </source>
</evidence>
<dbReference type="RefSeq" id="WP_010019113.1">
    <property type="nucleotide sequence ID" value="NZ_CP116587.1"/>
</dbReference>
<dbReference type="InterPro" id="IPR036390">
    <property type="entry name" value="WH_DNA-bd_sf"/>
</dbReference>
<protein>
    <recommendedName>
        <fullName evidence="2">Phage conserved hypothetical protein C-terminal domain-containing protein</fullName>
    </recommendedName>
</protein>
<dbReference type="Pfam" id="PF09524">
    <property type="entry name" value="Phg_2220_C"/>
    <property type="match status" value="1"/>
</dbReference>
<dbReference type="Proteomes" id="UP000295257">
    <property type="component" value="Unassembled WGS sequence"/>
</dbReference>